<protein>
    <submittedName>
        <fullName evidence="1">Uncharacterized protein</fullName>
    </submittedName>
</protein>
<proteinExistence type="predicted"/>
<reference evidence="1" key="1">
    <citation type="submission" date="2014-05" db="EMBL/GenBank/DDBJ databases">
        <title>The transcriptome of the halophilic microalga Tetraselmis sp. GSL018 isolated from the Great Salt Lake, Utah.</title>
        <authorList>
            <person name="Jinkerson R.E."/>
            <person name="D'Adamo S."/>
            <person name="Posewitz M.C."/>
        </authorList>
    </citation>
    <scope>NUCLEOTIDE SEQUENCE</scope>
    <source>
        <strain evidence="1">GSL018</strain>
    </source>
</reference>
<name>A0A061RAY6_9CHLO</name>
<dbReference type="EMBL" id="GBEZ01018823">
    <property type="protein sequence ID" value="JAC67656.1"/>
    <property type="molecule type" value="Transcribed_RNA"/>
</dbReference>
<evidence type="ECO:0000313" key="1">
    <source>
        <dbReference type="EMBL" id="JAC67656.1"/>
    </source>
</evidence>
<accession>A0A061RAY6</accession>
<sequence length="228" mass="24739">MATDTYTAGQILREGLNDGLYYMAWPSASIFSQTENCLQPATRVTKRTAAGRRGLSKFFDKKTRSFTSFKEVEILSQLYGKQSSQALVKTCLVPPRLLGLGMRQTSSSQFLPESCCSSPRSDDAESSCCNSLHHFTGHPPAGPLPSGSTGEHVLLNSLGTSERHDTAEDSENSLTITQPSTLYPKNQAFEADSNPSNAFVDEISQGLLALMSEERPAAFKTSCVGIQE</sequence>
<gene>
    <name evidence="1" type="ORF">TSPGSL018_10591</name>
</gene>
<organism evidence="1">
    <name type="scientific">Tetraselmis sp. GSL018</name>
    <dbReference type="NCBI Taxonomy" id="582737"/>
    <lineage>
        <taxon>Eukaryota</taxon>
        <taxon>Viridiplantae</taxon>
        <taxon>Chlorophyta</taxon>
        <taxon>core chlorophytes</taxon>
        <taxon>Chlorodendrophyceae</taxon>
        <taxon>Chlorodendrales</taxon>
        <taxon>Chlorodendraceae</taxon>
        <taxon>Tetraselmis</taxon>
    </lineage>
</organism>
<dbReference type="AlphaFoldDB" id="A0A061RAY6"/>